<dbReference type="InterPro" id="IPR001753">
    <property type="entry name" value="Enoyl-CoA_hydra/iso"/>
</dbReference>
<dbReference type="AlphaFoldDB" id="A0A7K3LJL6"/>
<evidence type="ECO:0000256" key="1">
    <source>
        <dbReference type="ARBA" id="ARBA00004275"/>
    </source>
</evidence>
<accession>A0A7K3LJL6</accession>
<dbReference type="SUPFAM" id="SSF52096">
    <property type="entry name" value="ClpP/crotonase"/>
    <property type="match status" value="1"/>
</dbReference>
<dbReference type="Proteomes" id="UP000466307">
    <property type="component" value="Unassembled WGS sequence"/>
</dbReference>
<gene>
    <name evidence="5" type="ORF">GYA93_02290</name>
</gene>
<keyword evidence="4" id="KW-0413">Isomerase</keyword>
<protein>
    <submittedName>
        <fullName evidence="5">Enoyl-CoA hydratase</fullName>
    </submittedName>
</protein>
<evidence type="ECO:0000313" key="5">
    <source>
        <dbReference type="EMBL" id="NDK88414.1"/>
    </source>
</evidence>
<sequence length="293" mass="29790">MVGIGHGTQVSSRLVGVRGAVTANIDVSENANAGSVDGIVTTVDRHGVARLTISRPERMNALDTAATRTIMERLTAWSSDPAVRVIVIDGAGGSFSTGADVVSIAHGGGLDGLTAESAREIISAGTDLARAVRAVPVPVVASVDGAAAGIGASLAFASDLVYATERSYFLLAFINIGLMPDGGATMSVAASVGRARANALAMLGEKLHAQAAFDAGLITETLADRAALDAKVEAVAAKLAVTSPAALRLTKAAVDAHTMAGMDAALERELRGQTELLQSDEFRAALAAFTGRR</sequence>
<evidence type="ECO:0000256" key="4">
    <source>
        <dbReference type="ARBA" id="ARBA00023235"/>
    </source>
</evidence>
<dbReference type="PANTHER" id="PTHR43684:SF1">
    <property type="entry name" value="ENOYL-COA DELTA ISOMERASE 2"/>
    <property type="match status" value="1"/>
</dbReference>
<dbReference type="CDD" id="cd06558">
    <property type="entry name" value="crotonase-like"/>
    <property type="match status" value="1"/>
</dbReference>
<dbReference type="GO" id="GO:0004165">
    <property type="term" value="F:delta(3)-delta(2)-enoyl-CoA isomerase activity"/>
    <property type="evidence" value="ECO:0007669"/>
    <property type="project" value="UniProtKB-ARBA"/>
</dbReference>
<keyword evidence="3" id="KW-0576">Peroxisome</keyword>
<reference evidence="5 6" key="1">
    <citation type="submission" date="2020-01" db="EMBL/GenBank/DDBJ databases">
        <title>Investigation of new actinobacteria for the biodesulphurisation of diesel fuel.</title>
        <authorList>
            <person name="Athi Narayanan S.M."/>
        </authorList>
    </citation>
    <scope>NUCLEOTIDE SEQUENCE [LARGE SCALE GENOMIC DNA]</scope>
    <source>
        <strain evidence="5 6">213E</strain>
    </source>
</reference>
<dbReference type="InterPro" id="IPR014748">
    <property type="entry name" value="Enoyl-CoA_hydra_C"/>
</dbReference>
<keyword evidence="6" id="KW-1185">Reference proteome</keyword>
<proteinExistence type="inferred from homology"/>
<evidence type="ECO:0000313" key="6">
    <source>
        <dbReference type="Proteomes" id="UP000466307"/>
    </source>
</evidence>
<comment type="similarity">
    <text evidence="2">Belongs to the enoyl-CoA hydratase/isomerase family.</text>
</comment>
<dbReference type="Pfam" id="PF00378">
    <property type="entry name" value="ECH_1"/>
    <property type="match status" value="1"/>
</dbReference>
<dbReference type="PANTHER" id="PTHR43684">
    <property type="match status" value="1"/>
</dbReference>
<evidence type="ECO:0000256" key="3">
    <source>
        <dbReference type="ARBA" id="ARBA00023140"/>
    </source>
</evidence>
<dbReference type="InterPro" id="IPR029045">
    <property type="entry name" value="ClpP/crotonase-like_dom_sf"/>
</dbReference>
<name>A0A7K3LJL6_9ACTN</name>
<comment type="subcellular location">
    <subcellularLocation>
        <location evidence="1">Peroxisome</location>
    </subcellularLocation>
</comment>
<comment type="caution">
    <text evidence="5">The sequence shown here is derived from an EMBL/GenBank/DDBJ whole genome shotgun (WGS) entry which is preliminary data.</text>
</comment>
<dbReference type="EMBL" id="JAADZU010000004">
    <property type="protein sequence ID" value="NDK88414.1"/>
    <property type="molecule type" value="Genomic_DNA"/>
</dbReference>
<organism evidence="5 6">
    <name type="scientific">Gordonia desulfuricans</name>
    <dbReference type="NCBI Taxonomy" id="89051"/>
    <lineage>
        <taxon>Bacteria</taxon>
        <taxon>Bacillati</taxon>
        <taxon>Actinomycetota</taxon>
        <taxon>Actinomycetes</taxon>
        <taxon>Mycobacteriales</taxon>
        <taxon>Gordoniaceae</taxon>
        <taxon>Gordonia</taxon>
    </lineage>
</organism>
<dbReference type="InterPro" id="IPR051053">
    <property type="entry name" value="ECH/Chromodomain_protein"/>
</dbReference>
<dbReference type="Gene3D" id="1.10.12.10">
    <property type="entry name" value="Lyase 2-enoyl-coa Hydratase, Chain A, domain 2"/>
    <property type="match status" value="1"/>
</dbReference>
<evidence type="ECO:0000256" key="2">
    <source>
        <dbReference type="ARBA" id="ARBA00005254"/>
    </source>
</evidence>
<dbReference type="Gene3D" id="3.90.226.10">
    <property type="entry name" value="2-enoyl-CoA Hydratase, Chain A, domain 1"/>
    <property type="match status" value="1"/>
</dbReference>